<dbReference type="PANTHER" id="PTHR23511">
    <property type="entry name" value="SYNAPTIC VESICLE GLYCOPROTEIN 2"/>
    <property type="match status" value="1"/>
</dbReference>
<dbReference type="CDD" id="cd17316">
    <property type="entry name" value="MFS_SV2_like"/>
    <property type="match status" value="1"/>
</dbReference>
<keyword evidence="6 7" id="KW-0472">Membrane</keyword>
<dbReference type="InterPro" id="IPR036259">
    <property type="entry name" value="MFS_trans_sf"/>
</dbReference>
<dbReference type="OrthoDB" id="9784658at2"/>
<keyword evidence="10" id="KW-1185">Reference proteome</keyword>
<evidence type="ECO:0000256" key="2">
    <source>
        <dbReference type="ARBA" id="ARBA00010992"/>
    </source>
</evidence>
<organism evidence="9 10">
    <name type="scientific">Bradyrhizobium betae</name>
    <dbReference type="NCBI Taxonomy" id="244734"/>
    <lineage>
        <taxon>Bacteria</taxon>
        <taxon>Pseudomonadati</taxon>
        <taxon>Pseudomonadota</taxon>
        <taxon>Alphaproteobacteria</taxon>
        <taxon>Hyphomicrobiales</taxon>
        <taxon>Nitrobacteraceae</taxon>
        <taxon>Bradyrhizobium</taxon>
    </lineage>
</organism>
<feature type="transmembrane region" description="Helical" evidence="7">
    <location>
        <begin position="414"/>
        <end position="432"/>
    </location>
</feature>
<feature type="transmembrane region" description="Helical" evidence="7">
    <location>
        <begin position="20"/>
        <end position="46"/>
    </location>
</feature>
<evidence type="ECO:0000256" key="1">
    <source>
        <dbReference type="ARBA" id="ARBA00004141"/>
    </source>
</evidence>
<dbReference type="AlphaFoldDB" id="A0A4Q1V1G7"/>
<name>A0A4Q1V1G7_9BRAD</name>
<feature type="transmembrane region" description="Helical" evidence="7">
    <location>
        <begin position="119"/>
        <end position="136"/>
    </location>
</feature>
<feature type="transmembrane region" description="Helical" evidence="7">
    <location>
        <begin position="175"/>
        <end position="197"/>
    </location>
</feature>
<feature type="transmembrane region" description="Helical" evidence="7">
    <location>
        <begin position="251"/>
        <end position="278"/>
    </location>
</feature>
<dbReference type="RefSeq" id="WP_129272152.1">
    <property type="nucleotide sequence ID" value="NZ_MZXW01000022.1"/>
</dbReference>
<feature type="domain" description="Major facilitator superfamily (MFS) profile" evidence="8">
    <location>
        <begin position="24"/>
        <end position="437"/>
    </location>
</feature>
<dbReference type="PROSITE" id="PS00216">
    <property type="entry name" value="SUGAR_TRANSPORT_1"/>
    <property type="match status" value="1"/>
</dbReference>
<feature type="transmembrane region" description="Helical" evidence="7">
    <location>
        <begin position="89"/>
        <end position="107"/>
    </location>
</feature>
<dbReference type="Pfam" id="PF00083">
    <property type="entry name" value="Sugar_tr"/>
    <property type="match status" value="1"/>
</dbReference>
<dbReference type="InterPro" id="IPR005829">
    <property type="entry name" value="Sugar_transporter_CS"/>
</dbReference>
<evidence type="ECO:0000256" key="6">
    <source>
        <dbReference type="ARBA" id="ARBA00023136"/>
    </source>
</evidence>
<comment type="caution">
    <text evidence="9">The sequence shown here is derived from an EMBL/GenBank/DDBJ whole genome shotgun (WGS) entry which is preliminary data.</text>
</comment>
<feature type="transmembrane region" description="Helical" evidence="7">
    <location>
        <begin position="389"/>
        <end position="408"/>
    </location>
</feature>
<feature type="transmembrane region" description="Helical" evidence="7">
    <location>
        <begin position="348"/>
        <end position="368"/>
    </location>
</feature>
<feature type="transmembrane region" description="Helical" evidence="7">
    <location>
        <begin position="148"/>
        <end position="169"/>
    </location>
</feature>
<feature type="transmembrane region" description="Helical" evidence="7">
    <location>
        <begin position="58"/>
        <end position="82"/>
    </location>
</feature>
<feature type="transmembrane region" description="Helical" evidence="7">
    <location>
        <begin position="324"/>
        <end position="342"/>
    </location>
</feature>
<dbReference type="InterPro" id="IPR020846">
    <property type="entry name" value="MFS_dom"/>
</dbReference>
<dbReference type="PANTHER" id="PTHR23511:SF34">
    <property type="entry name" value="SYNAPTIC VESICLE GLYCOPROTEIN 2"/>
    <property type="match status" value="1"/>
</dbReference>
<reference evidence="9 10" key="1">
    <citation type="submission" date="2017-03" db="EMBL/GenBank/DDBJ databases">
        <authorList>
            <person name="Safronova V.I."/>
            <person name="Sazanova A.L."/>
            <person name="Chirak E.R."/>
        </authorList>
    </citation>
    <scope>NUCLEOTIDE SEQUENCE [LARGE SCALE GENOMIC DNA]</scope>
    <source>
        <strain evidence="9 10">Opo-243</strain>
    </source>
</reference>
<keyword evidence="3" id="KW-0813">Transport</keyword>
<dbReference type="Gene3D" id="1.20.1250.20">
    <property type="entry name" value="MFS general substrate transporter like domains"/>
    <property type="match status" value="1"/>
</dbReference>
<keyword evidence="5 7" id="KW-1133">Transmembrane helix</keyword>
<dbReference type="GO" id="GO:0022857">
    <property type="term" value="F:transmembrane transporter activity"/>
    <property type="evidence" value="ECO:0007669"/>
    <property type="project" value="InterPro"/>
</dbReference>
<keyword evidence="4 7" id="KW-0812">Transmembrane</keyword>
<evidence type="ECO:0000313" key="10">
    <source>
        <dbReference type="Proteomes" id="UP000290819"/>
    </source>
</evidence>
<evidence type="ECO:0000256" key="4">
    <source>
        <dbReference type="ARBA" id="ARBA00022692"/>
    </source>
</evidence>
<accession>A0A4Q1V1G7</accession>
<gene>
    <name evidence="9" type="ORF">B5V03_20020</name>
</gene>
<dbReference type="Proteomes" id="UP000290819">
    <property type="component" value="Unassembled WGS sequence"/>
</dbReference>
<comment type="subcellular location">
    <subcellularLocation>
        <location evidence="1">Membrane</location>
        <topology evidence="1">Multi-pass membrane protein</topology>
    </subcellularLocation>
</comment>
<proteinExistence type="inferred from homology"/>
<evidence type="ECO:0000256" key="5">
    <source>
        <dbReference type="ARBA" id="ARBA00022989"/>
    </source>
</evidence>
<evidence type="ECO:0000256" key="3">
    <source>
        <dbReference type="ARBA" id="ARBA00022448"/>
    </source>
</evidence>
<evidence type="ECO:0000256" key="7">
    <source>
        <dbReference type="SAM" id="Phobius"/>
    </source>
</evidence>
<protein>
    <submittedName>
        <fullName evidence="9">MFS transporter</fullName>
    </submittedName>
</protein>
<dbReference type="EMBL" id="MZXW01000022">
    <property type="protein sequence ID" value="RXT44873.1"/>
    <property type="molecule type" value="Genomic_DNA"/>
</dbReference>
<comment type="similarity">
    <text evidence="2">Belongs to the major facilitator superfamily. Sugar transporter (TC 2.A.1.1) family.</text>
</comment>
<dbReference type="PROSITE" id="PS50850">
    <property type="entry name" value="MFS"/>
    <property type="match status" value="1"/>
</dbReference>
<evidence type="ECO:0000259" key="8">
    <source>
        <dbReference type="PROSITE" id="PS50850"/>
    </source>
</evidence>
<dbReference type="SUPFAM" id="SSF103473">
    <property type="entry name" value="MFS general substrate transporter"/>
    <property type="match status" value="1"/>
</dbReference>
<dbReference type="GO" id="GO:0016020">
    <property type="term" value="C:membrane"/>
    <property type="evidence" value="ECO:0007669"/>
    <property type="project" value="UniProtKB-SubCell"/>
</dbReference>
<sequence>MSITAQGLVARIDRLPPSRFHVQVLIIAGLSLFFDTLDTAVTGFAFAAFRTEWNLGPLALGVTSAIGLSGYLLGSVLVGFVADRFGRKAVMTWSLGLYSLFSASRALAPGIEIFCLLNFFTWIFVGMESCVVPPYLAELWPSRLRGRFNGWMMAFFAIGIALSPVWALLLIPTVGWRWTLALTFPFALLIGLMRTFLPESPRWLVSQGRTEEAEQIVASIEAQVARTNGGTLPPVVPIPVPVTRPVSRREIVAPAILPVTIMLWMVWFTEYGVLYTFQSVLPTLLAMDGFSIVRSTEFTVVIFSGFIPGYIGAGYFLDLVGRKYWLMICFAGIGISSTLFGLANTPVTIMACAWFTAFFLGNGSTCIYTYTPELYPTEIRTTAMGMASAWGRVGGILLLLAFGIFAVLHGRLALFLVSDGLLIASIIAVALVGPNTKGKTLEAASSAHDVAAPANAVEAPAE</sequence>
<evidence type="ECO:0000313" key="9">
    <source>
        <dbReference type="EMBL" id="RXT44873.1"/>
    </source>
</evidence>
<feature type="transmembrane region" description="Helical" evidence="7">
    <location>
        <begin position="298"/>
        <end position="317"/>
    </location>
</feature>
<dbReference type="InterPro" id="IPR005828">
    <property type="entry name" value="MFS_sugar_transport-like"/>
</dbReference>